<feature type="domain" description="Calcineurin-like phosphoesterase" evidence="3">
    <location>
        <begin position="133"/>
        <end position="339"/>
    </location>
</feature>
<protein>
    <submittedName>
        <fullName evidence="4">Metallo-dependent phosphatase</fullName>
    </submittedName>
</protein>
<dbReference type="GO" id="GO:0000298">
    <property type="term" value="F:endopolyphosphatase activity"/>
    <property type="evidence" value="ECO:0007669"/>
    <property type="project" value="TreeGrafter"/>
</dbReference>
<dbReference type="CDD" id="cd00144">
    <property type="entry name" value="MPP_PPP_family"/>
    <property type="match status" value="1"/>
</dbReference>
<dbReference type="GO" id="GO:0005737">
    <property type="term" value="C:cytoplasm"/>
    <property type="evidence" value="ECO:0007669"/>
    <property type="project" value="TreeGrafter"/>
</dbReference>
<dbReference type="InterPro" id="IPR029052">
    <property type="entry name" value="Metallo-depent_PP-like"/>
</dbReference>
<keyword evidence="2" id="KW-1133">Transmembrane helix</keyword>
<sequence>MSNHATAYDAHRPLIDLIPHDSLYVSDEEDGFYAREEDEFLIHPKWKAMLQQTSNRIPRRVQRYLAIYLVFATIAWIGWRSFIGPTYNEYRHEIALMDSTTTETFGANLRPEFKGIIQVKTMDKKHLPVKNKRLVVVGDVHGCKEELEALLEKVGFDVDNDHLILTGDIISKGPDSPGVVSLAQEIGASSVRGNHEDRTLLTIAEMETAHTPLPGPEENANRTDDSLDEESFSHGDYKVRKLAKQFSKKQIAWLRQCPVILRIGPVSGMGEVVVVHAGLVPDIPLEQQDPYQVMNMRTIDLKTRVPSENRDGTPWEKFWNHRQKKLPAAERVTVLYGHDRKRGQNIQKYSKGLDSGCVGGGHLTALVIDSRGKNKYVQVKCKKYVD</sequence>
<organism evidence="4 5">
    <name type="scientific">Melanomma pulvis-pyrius CBS 109.77</name>
    <dbReference type="NCBI Taxonomy" id="1314802"/>
    <lineage>
        <taxon>Eukaryota</taxon>
        <taxon>Fungi</taxon>
        <taxon>Dikarya</taxon>
        <taxon>Ascomycota</taxon>
        <taxon>Pezizomycotina</taxon>
        <taxon>Dothideomycetes</taxon>
        <taxon>Pleosporomycetidae</taxon>
        <taxon>Pleosporales</taxon>
        <taxon>Melanommataceae</taxon>
        <taxon>Melanomma</taxon>
    </lineage>
</organism>
<dbReference type="EMBL" id="MU001869">
    <property type="protein sequence ID" value="KAF2795114.1"/>
    <property type="molecule type" value="Genomic_DNA"/>
</dbReference>
<evidence type="ECO:0000313" key="5">
    <source>
        <dbReference type="Proteomes" id="UP000799757"/>
    </source>
</evidence>
<dbReference type="AlphaFoldDB" id="A0A6A6XG42"/>
<accession>A0A6A6XG42</accession>
<evidence type="ECO:0000259" key="3">
    <source>
        <dbReference type="Pfam" id="PF00149"/>
    </source>
</evidence>
<keyword evidence="2" id="KW-0812">Transmembrane</keyword>
<evidence type="ECO:0000256" key="2">
    <source>
        <dbReference type="SAM" id="Phobius"/>
    </source>
</evidence>
<feature type="region of interest" description="Disordered" evidence="1">
    <location>
        <begin position="208"/>
        <end position="231"/>
    </location>
</feature>
<evidence type="ECO:0000313" key="4">
    <source>
        <dbReference type="EMBL" id="KAF2795114.1"/>
    </source>
</evidence>
<dbReference type="OrthoDB" id="10267127at2759"/>
<dbReference type="Pfam" id="PF00149">
    <property type="entry name" value="Metallophos"/>
    <property type="match status" value="1"/>
</dbReference>
<dbReference type="GO" id="GO:0016791">
    <property type="term" value="F:phosphatase activity"/>
    <property type="evidence" value="ECO:0007669"/>
    <property type="project" value="TreeGrafter"/>
</dbReference>
<evidence type="ECO:0000256" key="1">
    <source>
        <dbReference type="SAM" id="MobiDB-lite"/>
    </source>
</evidence>
<dbReference type="InterPro" id="IPR050126">
    <property type="entry name" value="Ap4A_hydrolase"/>
</dbReference>
<dbReference type="Proteomes" id="UP000799757">
    <property type="component" value="Unassembled WGS sequence"/>
</dbReference>
<dbReference type="Gene3D" id="3.60.21.10">
    <property type="match status" value="1"/>
</dbReference>
<dbReference type="SUPFAM" id="SSF56300">
    <property type="entry name" value="Metallo-dependent phosphatases"/>
    <property type="match status" value="1"/>
</dbReference>
<name>A0A6A6XG42_9PLEO</name>
<reference evidence="4" key="1">
    <citation type="journal article" date="2020" name="Stud. Mycol.">
        <title>101 Dothideomycetes genomes: a test case for predicting lifestyles and emergence of pathogens.</title>
        <authorList>
            <person name="Haridas S."/>
            <person name="Albert R."/>
            <person name="Binder M."/>
            <person name="Bloem J."/>
            <person name="Labutti K."/>
            <person name="Salamov A."/>
            <person name="Andreopoulos B."/>
            <person name="Baker S."/>
            <person name="Barry K."/>
            <person name="Bills G."/>
            <person name="Bluhm B."/>
            <person name="Cannon C."/>
            <person name="Castanera R."/>
            <person name="Culley D."/>
            <person name="Daum C."/>
            <person name="Ezra D."/>
            <person name="Gonzalez J."/>
            <person name="Henrissat B."/>
            <person name="Kuo A."/>
            <person name="Liang C."/>
            <person name="Lipzen A."/>
            <person name="Lutzoni F."/>
            <person name="Magnuson J."/>
            <person name="Mondo S."/>
            <person name="Nolan M."/>
            <person name="Ohm R."/>
            <person name="Pangilinan J."/>
            <person name="Park H.-J."/>
            <person name="Ramirez L."/>
            <person name="Alfaro M."/>
            <person name="Sun H."/>
            <person name="Tritt A."/>
            <person name="Yoshinaga Y."/>
            <person name="Zwiers L.-H."/>
            <person name="Turgeon B."/>
            <person name="Goodwin S."/>
            <person name="Spatafora J."/>
            <person name="Crous P."/>
            <person name="Grigoriev I."/>
        </authorList>
    </citation>
    <scope>NUCLEOTIDE SEQUENCE</scope>
    <source>
        <strain evidence="4">CBS 109.77</strain>
    </source>
</reference>
<gene>
    <name evidence="4" type="ORF">K505DRAFT_302757</name>
</gene>
<keyword evidence="5" id="KW-1185">Reference proteome</keyword>
<dbReference type="PANTHER" id="PTHR42850">
    <property type="entry name" value="METALLOPHOSPHOESTERASE"/>
    <property type="match status" value="1"/>
</dbReference>
<feature type="compositionally biased region" description="Basic and acidic residues" evidence="1">
    <location>
        <begin position="219"/>
        <end position="231"/>
    </location>
</feature>
<dbReference type="PANTHER" id="PTHR42850:SF4">
    <property type="entry name" value="ZINC-DEPENDENT ENDOPOLYPHOSPHATASE"/>
    <property type="match status" value="1"/>
</dbReference>
<dbReference type="GO" id="GO:0006798">
    <property type="term" value="P:polyphosphate catabolic process"/>
    <property type="evidence" value="ECO:0007669"/>
    <property type="project" value="TreeGrafter"/>
</dbReference>
<proteinExistence type="predicted"/>
<keyword evidence="2" id="KW-0472">Membrane</keyword>
<dbReference type="InterPro" id="IPR004843">
    <property type="entry name" value="Calcineurin-like_PHP"/>
</dbReference>
<feature type="transmembrane region" description="Helical" evidence="2">
    <location>
        <begin position="64"/>
        <end position="82"/>
    </location>
</feature>